<evidence type="ECO:0000313" key="3">
    <source>
        <dbReference type="Proteomes" id="UP001595859"/>
    </source>
</evidence>
<dbReference type="SUPFAM" id="SSF53448">
    <property type="entry name" value="Nucleotide-diphospho-sugar transferases"/>
    <property type="match status" value="1"/>
</dbReference>
<dbReference type="InterPro" id="IPR001173">
    <property type="entry name" value="Glyco_trans_2-like"/>
</dbReference>
<dbReference type="Pfam" id="PF00535">
    <property type="entry name" value="Glycos_transf_2"/>
    <property type="match status" value="1"/>
</dbReference>
<sequence>MSTVDIMMPFYGDVAMMQASVRSVLAQDDPRWRLTVVDDGDDPAVPGWFAGIGDERVRYLRNPENLGLTGNFNRCVELVEHELAVLIGCDDLMLPNYVGVVRGVHADHPDAGIIQPGVRVIDSAGDETRTLVDEAKRILYKPRFDRRLELAGEALAVSLLRGDWLYFPAICWRSAALKELRFRPDLRVIQDLALLMELVRRGERLVADRTVCFSYRRHDASESSSTAFDGSRFTEAGEFFADIAEQMAAHGWPRAARVARLHLSSRLFALTNLPGALRAGGGVRPLVRHAFGPGRVSPRARRP</sequence>
<dbReference type="InterPro" id="IPR029044">
    <property type="entry name" value="Nucleotide-diphossugar_trans"/>
</dbReference>
<name>A0ABV9S5D7_9PSEU</name>
<evidence type="ECO:0000313" key="2">
    <source>
        <dbReference type="EMBL" id="MFC4854716.1"/>
    </source>
</evidence>
<gene>
    <name evidence="2" type="ORF">ACFPCV_14505</name>
</gene>
<organism evidence="2 3">
    <name type="scientific">Actinophytocola glycyrrhizae</name>
    <dbReference type="NCBI Taxonomy" id="2044873"/>
    <lineage>
        <taxon>Bacteria</taxon>
        <taxon>Bacillati</taxon>
        <taxon>Actinomycetota</taxon>
        <taxon>Actinomycetes</taxon>
        <taxon>Pseudonocardiales</taxon>
        <taxon>Pseudonocardiaceae</taxon>
    </lineage>
</organism>
<dbReference type="CDD" id="cd00761">
    <property type="entry name" value="Glyco_tranf_GTA_type"/>
    <property type="match status" value="1"/>
</dbReference>
<protein>
    <submittedName>
        <fullName evidence="2">Glycosyltransferase family 2 protein</fullName>
    </submittedName>
</protein>
<keyword evidence="3" id="KW-1185">Reference proteome</keyword>
<feature type="domain" description="Glycosyltransferase 2-like" evidence="1">
    <location>
        <begin position="6"/>
        <end position="133"/>
    </location>
</feature>
<dbReference type="Proteomes" id="UP001595859">
    <property type="component" value="Unassembled WGS sequence"/>
</dbReference>
<dbReference type="RefSeq" id="WP_378056644.1">
    <property type="nucleotide sequence ID" value="NZ_JBHSIS010000006.1"/>
</dbReference>
<comment type="caution">
    <text evidence="2">The sequence shown here is derived from an EMBL/GenBank/DDBJ whole genome shotgun (WGS) entry which is preliminary data.</text>
</comment>
<evidence type="ECO:0000259" key="1">
    <source>
        <dbReference type="Pfam" id="PF00535"/>
    </source>
</evidence>
<proteinExistence type="predicted"/>
<dbReference type="Gene3D" id="3.90.550.10">
    <property type="entry name" value="Spore Coat Polysaccharide Biosynthesis Protein SpsA, Chain A"/>
    <property type="match status" value="1"/>
</dbReference>
<accession>A0ABV9S5D7</accession>
<reference evidence="3" key="1">
    <citation type="journal article" date="2019" name="Int. J. Syst. Evol. Microbiol.">
        <title>The Global Catalogue of Microorganisms (GCM) 10K type strain sequencing project: providing services to taxonomists for standard genome sequencing and annotation.</title>
        <authorList>
            <consortium name="The Broad Institute Genomics Platform"/>
            <consortium name="The Broad Institute Genome Sequencing Center for Infectious Disease"/>
            <person name="Wu L."/>
            <person name="Ma J."/>
        </authorList>
    </citation>
    <scope>NUCLEOTIDE SEQUENCE [LARGE SCALE GENOMIC DNA]</scope>
    <source>
        <strain evidence="3">ZS-22-S1</strain>
    </source>
</reference>
<dbReference type="EMBL" id="JBHSIS010000006">
    <property type="protein sequence ID" value="MFC4854716.1"/>
    <property type="molecule type" value="Genomic_DNA"/>
</dbReference>